<organism evidence="3">
    <name type="scientific">Volvox carteri f. nagariensis</name>
    <dbReference type="NCBI Taxonomy" id="3068"/>
    <lineage>
        <taxon>Eukaryota</taxon>
        <taxon>Viridiplantae</taxon>
        <taxon>Chlorophyta</taxon>
        <taxon>core chlorophytes</taxon>
        <taxon>Chlorophyceae</taxon>
        <taxon>CS clade</taxon>
        <taxon>Chlamydomonadales</taxon>
        <taxon>Volvocaceae</taxon>
        <taxon>Volvox</taxon>
    </lineage>
</organism>
<sequence>MVAGFTVSFGRCKVPTGCADLGFGPIALSQIREVWCEQFVTRQCIRRQSQCELSSLKLSVKSFAGKLVSVRCNNFNNDIAAGACSSVGQPDCTNAAFEEKDTARPQKLLPESQAPVPGGGTAIPTVLEV</sequence>
<evidence type="ECO:0000256" key="1">
    <source>
        <dbReference type="SAM" id="MobiDB-lite"/>
    </source>
</evidence>
<accession>D8TXS0</accession>
<dbReference type="RefSeq" id="XP_002951244.1">
    <property type="nucleotide sequence ID" value="XM_002951198.1"/>
</dbReference>
<feature type="region of interest" description="Disordered" evidence="1">
    <location>
        <begin position="100"/>
        <end position="120"/>
    </location>
</feature>
<dbReference type="Proteomes" id="UP000001058">
    <property type="component" value="Unassembled WGS sequence"/>
</dbReference>
<dbReference type="EMBL" id="GL378343">
    <property type="protein sequence ID" value="EFJ47773.1"/>
    <property type="molecule type" value="Genomic_DNA"/>
</dbReference>
<dbReference type="AlphaFoldDB" id="D8TXS0"/>
<dbReference type="InParanoid" id="D8TXS0"/>
<dbReference type="KEGG" id="vcn:VOLCADRAFT_91699"/>
<reference evidence="2 3" key="1">
    <citation type="journal article" date="2010" name="Science">
        <title>Genomic analysis of organismal complexity in the multicellular green alga Volvox carteri.</title>
        <authorList>
            <person name="Prochnik S.E."/>
            <person name="Umen J."/>
            <person name="Nedelcu A.M."/>
            <person name="Hallmann A."/>
            <person name="Miller S.M."/>
            <person name="Nishii I."/>
            <person name="Ferris P."/>
            <person name="Kuo A."/>
            <person name="Mitros T."/>
            <person name="Fritz-Laylin L.K."/>
            <person name="Hellsten U."/>
            <person name="Chapman J."/>
            <person name="Simakov O."/>
            <person name="Rensing S.A."/>
            <person name="Terry A."/>
            <person name="Pangilinan J."/>
            <person name="Kapitonov V."/>
            <person name="Jurka J."/>
            <person name="Salamov A."/>
            <person name="Shapiro H."/>
            <person name="Schmutz J."/>
            <person name="Grimwood J."/>
            <person name="Lindquist E."/>
            <person name="Lucas S."/>
            <person name="Grigoriev I.V."/>
            <person name="Schmitt R."/>
            <person name="Kirk D."/>
            <person name="Rokhsar D.S."/>
        </authorList>
    </citation>
    <scope>NUCLEOTIDE SEQUENCE [LARGE SCALE GENOMIC DNA]</scope>
    <source>
        <strain evidence="3">f. Nagariensis / Eve</strain>
    </source>
</reference>
<evidence type="ECO:0000313" key="3">
    <source>
        <dbReference type="Proteomes" id="UP000001058"/>
    </source>
</evidence>
<protein>
    <submittedName>
        <fullName evidence="2">Uncharacterized protein</fullName>
    </submittedName>
</protein>
<evidence type="ECO:0000313" key="2">
    <source>
        <dbReference type="EMBL" id="EFJ47773.1"/>
    </source>
</evidence>
<proteinExistence type="predicted"/>
<keyword evidence="3" id="KW-1185">Reference proteome</keyword>
<gene>
    <name evidence="2" type="ORF">VOLCADRAFT_91699</name>
</gene>
<dbReference type="GeneID" id="9615404"/>
<name>D8TXS0_VOLCA</name>